<comment type="catalytic activity">
    <reaction evidence="6">
        <text>ATP + H2O = ADP + phosphate + H(+)</text>
        <dbReference type="Rhea" id="RHEA:13065"/>
        <dbReference type="ChEBI" id="CHEBI:15377"/>
        <dbReference type="ChEBI" id="CHEBI:15378"/>
        <dbReference type="ChEBI" id="CHEBI:30616"/>
        <dbReference type="ChEBI" id="CHEBI:43474"/>
        <dbReference type="ChEBI" id="CHEBI:456216"/>
        <dbReference type="EC" id="3.6.4.13"/>
    </reaction>
</comment>
<dbReference type="EMBL" id="BMAT01004218">
    <property type="protein sequence ID" value="GFR70434.1"/>
    <property type="molecule type" value="Genomic_DNA"/>
</dbReference>
<dbReference type="PANTHER" id="PTHR18934:SF237">
    <property type="entry name" value="ATP-DEPENDENT DNA_RNA HELICASE DHX36"/>
    <property type="match status" value="1"/>
</dbReference>
<dbReference type="PROSITE" id="PS51192">
    <property type="entry name" value="HELICASE_ATP_BIND_1"/>
    <property type="match status" value="1"/>
</dbReference>
<dbReference type="InterPro" id="IPR011545">
    <property type="entry name" value="DEAD/DEAH_box_helicase_dom"/>
</dbReference>
<feature type="compositionally biased region" description="Low complexity" evidence="7">
    <location>
        <begin position="196"/>
        <end position="223"/>
    </location>
</feature>
<dbReference type="Proteomes" id="UP000762676">
    <property type="component" value="Unassembled WGS sequence"/>
</dbReference>
<proteinExistence type="predicted"/>
<dbReference type="GO" id="GO:0003724">
    <property type="term" value="F:RNA helicase activity"/>
    <property type="evidence" value="ECO:0007669"/>
    <property type="project" value="UniProtKB-EC"/>
</dbReference>
<reference evidence="9 10" key="1">
    <citation type="journal article" date="2021" name="Elife">
        <title>Chloroplast acquisition without the gene transfer in kleptoplastic sea slugs, Plakobranchus ocellatus.</title>
        <authorList>
            <person name="Maeda T."/>
            <person name="Takahashi S."/>
            <person name="Yoshida T."/>
            <person name="Shimamura S."/>
            <person name="Takaki Y."/>
            <person name="Nagai Y."/>
            <person name="Toyoda A."/>
            <person name="Suzuki Y."/>
            <person name="Arimoto A."/>
            <person name="Ishii H."/>
            <person name="Satoh N."/>
            <person name="Nishiyama T."/>
            <person name="Hasebe M."/>
            <person name="Maruyama T."/>
            <person name="Minagawa J."/>
            <person name="Obokata J."/>
            <person name="Shigenobu S."/>
        </authorList>
    </citation>
    <scope>NUCLEOTIDE SEQUENCE [LARGE SCALE GENOMIC DNA]</scope>
</reference>
<feature type="compositionally biased region" description="Low complexity" evidence="7">
    <location>
        <begin position="15"/>
        <end position="24"/>
    </location>
</feature>
<accession>A0AAV4FBT1</accession>
<comment type="caution">
    <text evidence="9">The sequence shown here is derived from an EMBL/GenBank/DDBJ whole genome shotgun (WGS) entry which is preliminary data.</text>
</comment>
<evidence type="ECO:0000256" key="5">
    <source>
        <dbReference type="ARBA" id="ARBA00022840"/>
    </source>
</evidence>
<evidence type="ECO:0000256" key="3">
    <source>
        <dbReference type="ARBA" id="ARBA00022801"/>
    </source>
</evidence>
<dbReference type="GO" id="GO:0005524">
    <property type="term" value="F:ATP binding"/>
    <property type="evidence" value="ECO:0007669"/>
    <property type="project" value="UniProtKB-KW"/>
</dbReference>
<keyword evidence="2" id="KW-0547">Nucleotide-binding</keyword>
<gene>
    <name evidence="9" type="ORF">ElyMa_002071700</name>
</gene>
<feature type="region of interest" description="Disordered" evidence="7">
    <location>
        <begin position="241"/>
        <end position="303"/>
    </location>
</feature>
<keyword evidence="10" id="KW-1185">Reference proteome</keyword>
<dbReference type="Gene3D" id="3.40.50.300">
    <property type="entry name" value="P-loop containing nucleotide triphosphate hydrolases"/>
    <property type="match status" value="1"/>
</dbReference>
<feature type="compositionally biased region" description="Acidic residues" evidence="7">
    <location>
        <begin position="286"/>
        <end position="300"/>
    </location>
</feature>
<dbReference type="AlphaFoldDB" id="A0AAV4FBT1"/>
<evidence type="ECO:0000313" key="10">
    <source>
        <dbReference type="Proteomes" id="UP000762676"/>
    </source>
</evidence>
<evidence type="ECO:0000256" key="2">
    <source>
        <dbReference type="ARBA" id="ARBA00022741"/>
    </source>
</evidence>
<evidence type="ECO:0000313" key="9">
    <source>
        <dbReference type="EMBL" id="GFR70434.1"/>
    </source>
</evidence>
<feature type="compositionally biased region" description="Basic and acidic residues" evidence="7">
    <location>
        <begin position="58"/>
        <end position="68"/>
    </location>
</feature>
<feature type="compositionally biased region" description="Basic and acidic residues" evidence="7">
    <location>
        <begin position="127"/>
        <end position="149"/>
    </location>
</feature>
<sequence length="561" mass="62553">MSGSRGRHRMDWDGGSDYSSSQRRGSGGGGFGRYNDRQERPRGGWRGRRGRGYGGPDHGFRDDGHEYQGGRQGGRNSYRGGGERFRQTFDTPGGYDDEDEGASSGNKPPPHLKGREIGMWYARRSQARKERDEKTNRPTVSMDKDKEQNIRQLLSTLQDEKTDRTSLSSAQSSTQTSQPSFSASTNAWGSGARMNVSSSTSASAVKPPSSPSQPSSESLESSFSVGVVPVAVPSSIQTTFVYQEQQSEDQVKKEPPDSWEMRSDSGSDEKDEDRETTEKEKSTSQEDVEEVDQYNDDGDNEVPSVTGVVQYMMSHGDFPYGSETAEPDSEFHQDLSETGNPALDREMTENTSSLANNPSFVKMLEFRKKLPSYTMREEIVSTIEASQVLVISGETGCGKTTQVPQFILDRYIERGVGSQCRIICTQPRRISAISVAERVAAERCEKVNDTGNSSVGYQIRLETKRPRPQGSILFCTTGIVLKFLESDPDLHRATHIIIDEIHERDLQSDFLMIILKDLLLRRSNLKVILMSATLNAEMFSQYFGKCQCRLQKHLLAFGKHN</sequence>
<dbReference type="InterPro" id="IPR014001">
    <property type="entry name" value="Helicase_ATP-bd"/>
</dbReference>
<organism evidence="9 10">
    <name type="scientific">Elysia marginata</name>
    <dbReference type="NCBI Taxonomy" id="1093978"/>
    <lineage>
        <taxon>Eukaryota</taxon>
        <taxon>Metazoa</taxon>
        <taxon>Spiralia</taxon>
        <taxon>Lophotrochozoa</taxon>
        <taxon>Mollusca</taxon>
        <taxon>Gastropoda</taxon>
        <taxon>Heterobranchia</taxon>
        <taxon>Euthyneura</taxon>
        <taxon>Panpulmonata</taxon>
        <taxon>Sacoglossa</taxon>
        <taxon>Placobranchoidea</taxon>
        <taxon>Plakobranchidae</taxon>
        <taxon>Elysia</taxon>
    </lineage>
</organism>
<dbReference type="GO" id="GO:0003678">
    <property type="term" value="F:DNA helicase activity"/>
    <property type="evidence" value="ECO:0007669"/>
    <property type="project" value="TreeGrafter"/>
</dbReference>
<feature type="region of interest" description="Disordered" evidence="7">
    <location>
        <begin position="1"/>
        <end position="223"/>
    </location>
</feature>
<evidence type="ECO:0000259" key="8">
    <source>
        <dbReference type="PROSITE" id="PS51192"/>
    </source>
</evidence>
<feature type="domain" description="Helicase ATP-binding" evidence="8">
    <location>
        <begin position="380"/>
        <end position="552"/>
    </location>
</feature>
<dbReference type="GO" id="GO:0005737">
    <property type="term" value="C:cytoplasm"/>
    <property type="evidence" value="ECO:0007669"/>
    <property type="project" value="TreeGrafter"/>
</dbReference>
<feature type="compositionally biased region" description="Low complexity" evidence="7">
    <location>
        <begin position="165"/>
        <end position="185"/>
    </location>
</feature>
<dbReference type="GO" id="GO:0016787">
    <property type="term" value="F:hydrolase activity"/>
    <property type="evidence" value="ECO:0007669"/>
    <property type="project" value="UniProtKB-KW"/>
</dbReference>
<keyword evidence="3" id="KW-0378">Hydrolase</keyword>
<name>A0AAV4FBT1_9GAST</name>
<dbReference type="FunFam" id="3.40.50.300:FF:000500">
    <property type="entry name" value="ATP-dependent RNA helicase DHX29"/>
    <property type="match status" value="1"/>
</dbReference>
<keyword evidence="4 9" id="KW-0347">Helicase</keyword>
<dbReference type="InterPro" id="IPR027417">
    <property type="entry name" value="P-loop_NTPase"/>
</dbReference>
<dbReference type="EC" id="3.6.4.13" evidence="1"/>
<evidence type="ECO:0000256" key="6">
    <source>
        <dbReference type="ARBA" id="ARBA00047984"/>
    </source>
</evidence>
<protein>
    <recommendedName>
        <fullName evidence="1">RNA helicase</fullName>
        <ecNumber evidence="1">3.6.4.13</ecNumber>
    </recommendedName>
</protein>
<dbReference type="GO" id="GO:0005634">
    <property type="term" value="C:nucleus"/>
    <property type="evidence" value="ECO:0007669"/>
    <property type="project" value="TreeGrafter"/>
</dbReference>
<dbReference type="SMART" id="SM00487">
    <property type="entry name" value="DEXDc"/>
    <property type="match status" value="1"/>
</dbReference>
<dbReference type="PANTHER" id="PTHR18934">
    <property type="entry name" value="ATP-DEPENDENT RNA HELICASE"/>
    <property type="match status" value="1"/>
</dbReference>
<dbReference type="SUPFAM" id="SSF52540">
    <property type="entry name" value="P-loop containing nucleoside triphosphate hydrolases"/>
    <property type="match status" value="1"/>
</dbReference>
<evidence type="ECO:0000256" key="7">
    <source>
        <dbReference type="SAM" id="MobiDB-lite"/>
    </source>
</evidence>
<evidence type="ECO:0000256" key="4">
    <source>
        <dbReference type="ARBA" id="ARBA00022806"/>
    </source>
</evidence>
<dbReference type="GO" id="GO:0002151">
    <property type="term" value="F:G-quadruplex RNA binding"/>
    <property type="evidence" value="ECO:0007669"/>
    <property type="project" value="TreeGrafter"/>
</dbReference>
<evidence type="ECO:0000256" key="1">
    <source>
        <dbReference type="ARBA" id="ARBA00012552"/>
    </source>
</evidence>
<feature type="compositionally biased region" description="Basic and acidic residues" evidence="7">
    <location>
        <begin position="249"/>
        <end position="268"/>
    </location>
</feature>
<dbReference type="Pfam" id="PF00270">
    <property type="entry name" value="DEAD"/>
    <property type="match status" value="1"/>
</dbReference>
<keyword evidence="5" id="KW-0067">ATP-binding</keyword>